<evidence type="ECO:0000313" key="2">
    <source>
        <dbReference type="EMBL" id="NPU67228.1"/>
    </source>
</evidence>
<dbReference type="EMBL" id="JABFDN010000006">
    <property type="protein sequence ID" value="NPU67228.1"/>
    <property type="molecule type" value="Genomic_DNA"/>
</dbReference>
<dbReference type="Proteomes" id="UP000886476">
    <property type="component" value="Unassembled WGS sequence"/>
</dbReference>
<evidence type="ECO:0000256" key="1">
    <source>
        <dbReference type="SAM" id="MobiDB-lite"/>
    </source>
</evidence>
<feature type="compositionally biased region" description="Basic and acidic residues" evidence="1">
    <location>
        <begin position="104"/>
        <end position="113"/>
    </location>
</feature>
<name>A0ABX2CH93_9BRAD</name>
<feature type="region of interest" description="Disordered" evidence="1">
    <location>
        <begin position="1"/>
        <end position="23"/>
    </location>
</feature>
<protein>
    <submittedName>
        <fullName evidence="2">Uncharacterized protein</fullName>
    </submittedName>
</protein>
<keyword evidence="3" id="KW-1185">Reference proteome</keyword>
<gene>
    <name evidence="2" type="ORF">HL667_19660</name>
</gene>
<evidence type="ECO:0000313" key="3">
    <source>
        <dbReference type="Proteomes" id="UP000886476"/>
    </source>
</evidence>
<sequence>MLAGCWEQTSHPPLVKPSSGEEWGSRSWCFARNGKLISRTFACGTSGCDGWDTERRYRWRPPYLSLSDIETSPDGTGQTRVWRRCRVEFLTADWMQLRDCEQSKDPWLREPPPRRGRAAAAHE</sequence>
<organism evidence="2 3">
    <name type="scientific">Bradyrhizobium aeschynomenes</name>
    <dbReference type="NCBI Taxonomy" id="2734909"/>
    <lineage>
        <taxon>Bacteria</taxon>
        <taxon>Pseudomonadati</taxon>
        <taxon>Pseudomonadota</taxon>
        <taxon>Alphaproteobacteria</taxon>
        <taxon>Hyphomicrobiales</taxon>
        <taxon>Nitrobacteraceae</taxon>
        <taxon>Bradyrhizobium</taxon>
    </lineage>
</organism>
<accession>A0ABX2CH93</accession>
<feature type="region of interest" description="Disordered" evidence="1">
    <location>
        <begin position="104"/>
        <end position="123"/>
    </location>
</feature>
<proteinExistence type="predicted"/>
<comment type="caution">
    <text evidence="2">The sequence shown here is derived from an EMBL/GenBank/DDBJ whole genome shotgun (WGS) entry which is preliminary data.</text>
</comment>
<reference evidence="2" key="1">
    <citation type="submission" date="2020-05" db="EMBL/GenBank/DDBJ databases">
        <title>Nod-independent and nitrogen-fixing Bradyrhizobium aeschynomene sp. nov. isolated from nodules of Aeschynomene indica.</title>
        <authorList>
            <person name="Zhang Z."/>
        </authorList>
    </citation>
    <scope>NUCLEOTIDE SEQUENCE</scope>
    <source>
        <strain evidence="2">83012</strain>
    </source>
</reference>
<dbReference type="RefSeq" id="WP_172112325.1">
    <property type="nucleotide sequence ID" value="NZ_JABFDN010000006.1"/>
</dbReference>